<protein>
    <recommendedName>
        <fullName evidence="7">NACHT domain-containing protein</fullName>
    </recommendedName>
</protein>
<dbReference type="PANTHER" id="PTHR10039">
    <property type="entry name" value="AMELOGENIN"/>
    <property type="match status" value="1"/>
</dbReference>
<evidence type="ECO:0008006" key="7">
    <source>
        <dbReference type="Google" id="ProtNLM"/>
    </source>
</evidence>
<evidence type="ECO:0000259" key="3">
    <source>
        <dbReference type="Pfam" id="PF24883"/>
    </source>
</evidence>
<feature type="chain" id="PRO_5035422658" description="NACHT domain-containing protein" evidence="2">
    <location>
        <begin position="20"/>
        <end position="740"/>
    </location>
</feature>
<dbReference type="AlphaFoldDB" id="A0A8K0WKY6"/>
<dbReference type="Proteomes" id="UP000813444">
    <property type="component" value="Unassembled WGS sequence"/>
</dbReference>
<feature type="domain" description="Nephrocystin 3-like N-terminal" evidence="3">
    <location>
        <begin position="292"/>
        <end position="457"/>
    </location>
</feature>
<evidence type="ECO:0000313" key="6">
    <source>
        <dbReference type="Proteomes" id="UP000813444"/>
    </source>
</evidence>
<dbReference type="InterPro" id="IPR056693">
    <property type="entry name" value="DUF7791"/>
</dbReference>
<proteinExistence type="predicted"/>
<dbReference type="OrthoDB" id="5086500at2759"/>
<reference evidence="5" key="1">
    <citation type="journal article" date="2021" name="Nat. Commun.">
        <title>Genetic determinants of endophytism in the Arabidopsis root mycobiome.</title>
        <authorList>
            <person name="Mesny F."/>
            <person name="Miyauchi S."/>
            <person name="Thiergart T."/>
            <person name="Pickel B."/>
            <person name="Atanasova L."/>
            <person name="Karlsson M."/>
            <person name="Huettel B."/>
            <person name="Barry K.W."/>
            <person name="Haridas S."/>
            <person name="Chen C."/>
            <person name="Bauer D."/>
            <person name="Andreopoulos W."/>
            <person name="Pangilinan J."/>
            <person name="LaButti K."/>
            <person name="Riley R."/>
            <person name="Lipzen A."/>
            <person name="Clum A."/>
            <person name="Drula E."/>
            <person name="Henrissat B."/>
            <person name="Kohler A."/>
            <person name="Grigoriev I.V."/>
            <person name="Martin F.M."/>
            <person name="Hacquard S."/>
        </authorList>
    </citation>
    <scope>NUCLEOTIDE SEQUENCE</scope>
    <source>
        <strain evidence="5">MPI-CAGE-CH-0235</strain>
    </source>
</reference>
<dbReference type="InterPro" id="IPR027417">
    <property type="entry name" value="P-loop_NTPase"/>
</dbReference>
<dbReference type="EMBL" id="JAGPNK010000028">
    <property type="protein sequence ID" value="KAH7303864.1"/>
    <property type="molecule type" value="Genomic_DNA"/>
</dbReference>
<keyword evidence="2" id="KW-0732">Signal</keyword>
<dbReference type="Pfam" id="PF24883">
    <property type="entry name" value="NPHP3_N"/>
    <property type="match status" value="1"/>
</dbReference>
<keyword evidence="6" id="KW-1185">Reference proteome</keyword>
<dbReference type="SUPFAM" id="SSF52540">
    <property type="entry name" value="P-loop containing nucleoside triphosphate hydrolases"/>
    <property type="match status" value="1"/>
</dbReference>
<dbReference type="Gene3D" id="3.40.50.300">
    <property type="entry name" value="P-loop containing nucleotide triphosphate hydrolases"/>
    <property type="match status" value="1"/>
</dbReference>
<dbReference type="Pfam" id="PF25053">
    <property type="entry name" value="DUF7791"/>
    <property type="match status" value="1"/>
</dbReference>
<evidence type="ECO:0000256" key="2">
    <source>
        <dbReference type="SAM" id="SignalP"/>
    </source>
</evidence>
<evidence type="ECO:0000313" key="5">
    <source>
        <dbReference type="EMBL" id="KAH7303864.1"/>
    </source>
</evidence>
<comment type="caution">
    <text evidence="5">The sequence shown here is derived from an EMBL/GenBank/DDBJ whole genome shotgun (WGS) entry which is preliminary data.</text>
</comment>
<keyword evidence="1" id="KW-0677">Repeat</keyword>
<evidence type="ECO:0000256" key="1">
    <source>
        <dbReference type="ARBA" id="ARBA00022737"/>
    </source>
</evidence>
<name>A0A8K0WKY6_9HYPO</name>
<gene>
    <name evidence="5" type="ORF">B0I35DRAFT_364273</name>
</gene>
<sequence length="740" mass="84656">MSGLETLGIVCLMFQVISFTHETISTCAAIYRGQETPDAVFEDTAITVGGLATRIKEKCTNPALQDETVLLDLAKKCANKAEELVKEMQKITTHHKPSNLLAPLVARVHSIYRQRKIEELGKSLSKYQDSMNLIMNKENYFRTQAIEAQQDENFGRIDASLQHFIKQIIAGRTDMKSFVQKEHILTREQNARLVKETEKSINAHTDRVIDQQRLNEASENRHLRLLGSLKSPMMRERENAILDPDKAEFSRVFRSFDKESREMVSPRKSESSVGSSSLSSGNYAEIDHVWSSFLNWAREERNPNLFWISGIPGSGKSTLVKFLVQHESTPQLLKSWRSNVRILAHYFWKIGSPSQNNLQGLLSSLLYQLLEGNRRLAESMLEDANIAKIRSKEHYADWSVSELDKCLLNAASRCSESFCIFIDGLDEFVDQEGPDVVLRIVKKLAMHKNNKLCVSSRPEDRFLTQLGGVPFLRLEDLTRPEMEAFVKKRFSDAQINQELRDKISDQLLIKAQGSFLWMRLASKSLLDGMNHGDNEEYLQSRLKQLPGKINELYEDMWKRLNGDEAIYREAAARNFLFAIASVDFPQFLFHDLFHSGGYERYPRPYLLDMLYAHDARQRSGLEGRNDGDPAAFAKLCDRTERDIRVQCAGLLAISPLETDIERDCLIKSWWKPWMGKAFGHVGFVHRTAYDFLMDTQAGRDILKHANLTVAQAPFTLLQGMLLTSRRLWKESARCQGAVDF</sequence>
<accession>A0A8K0WKY6</accession>
<dbReference type="InterPro" id="IPR056884">
    <property type="entry name" value="NPHP3-like_N"/>
</dbReference>
<evidence type="ECO:0000259" key="4">
    <source>
        <dbReference type="Pfam" id="PF25053"/>
    </source>
</evidence>
<feature type="domain" description="DUF7791" evidence="4">
    <location>
        <begin position="565"/>
        <end position="722"/>
    </location>
</feature>
<dbReference type="PANTHER" id="PTHR10039:SF5">
    <property type="entry name" value="NACHT DOMAIN-CONTAINING PROTEIN"/>
    <property type="match status" value="1"/>
</dbReference>
<organism evidence="5 6">
    <name type="scientific">Stachybotrys elegans</name>
    <dbReference type="NCBI Taxonomy" id="80388"/>
    <lineage>
        <taxon>Eukaryota</taxon>
        <taxon>Fungi</taxon>
        <taxon>Dikarya</taxon>
        <taxon>Ascomycota</taxon>
        <taxon>Pezizomycotina</taxon>
        <taxon>Sordariomycetes</taxon>
        <taxon>Hypocreomycetidae</taxon>
        <taxon>Hypocreales</taxon>
        <taxon>Stachybotryaceae</taxon>
        <taxon>Stachybotrys</taxon>
    </lineage>
</organism>
<feature type="signal peptide" evidence="2">
    <location>
        <begin position="1"/>
        <end position="19"/>
    </location>
</feature>